<accession>A0A0E3L8D1</accession>
<protein>
    <recommendedName>
        <fullName evidence="3">SnoaL-like domain-containing protein</fullName>
    </recommendedName>
</protein>
<evidence type="ECO:0000313" key="2">
    <source>
        <dbReference type="Proteomes" id="UP000033111"/>
    </source>
</evidence>
<evidence type="ECO:0000313" key="1">
    <source>
        <dbReference type="EMBL" id="AKB28311.1"/>
    </source>
</evidence>
<dbReference type="HOGENOM" id="CLU_094843_0_0_2"/>
<proteinExistence type="predicted"/>
<dbReference type="OrthoDB" id="142310at2157"/>
<dbReference type="AlphaFoldDB" id="A0A0E3L8D1"/>
<dbReference type="EMBL" id="CP009506">
    <property type="protein sequence ID" value="AKB28311.1"/>
    <property type="molecule type" value="Genomic_DNA"/>
</dbReference>
<reference evidence="1 2" key="1">
    <citation type="submission" date="2014-07" db="EMBL/GenBank/DDBJ databases">
        <title>Methanogenic archaea and the global carbon cycle.</title>
        <authorList>
            <person name="Henriksen J.R."/>
            <person name="Luke J."/>
            <person name="Reinhart S."/>
            <person name="Benedict M.N."/>
            <person name="Youngblut N.D."/>
            <person name="Metcalf M.E."/>
            <person name="Whitaker R.J."/>
            <person name="Metcalf W.W."/>
        </authorList>
    </citation>
    <scope>NUCLEOTIDE SEQUENCE [LARGE SCALE GENOMIC DNA]</scope>
    <source>
        <strain evidence="1 2">T4/M</strain>
    </source>
</reference>
<sequence>MTVIETLKDFFILLQEEDTEKLLSIFVGEPVIDTPMEGRITGREEFIAFVDRQHQWLKGHDVGQQFVEITASVQRVCVELLLYLQHDTRSMDLPVAIVADLDGDKKVSAIRIYHSMWPLTGRHRVREPLLKPAEGLEEPDFVKQYMQALGSGDAAIIVNLFEDDGYAREPSS</sequence>
<name>A0A0E3L8D1_9EURY</name>
<dbReference type="Gene3D" id="3.10.450.50">
    <property type="match status" value="1"/>
</dbReference>
<dbReference type="SUPFAM" id="SSF54427">
    <property type="entry name" value="NTF2-like"/>
    <property type="match status" value="1"/>
</dbReference>
<dbReference type="InterPro" id="IPR032710">
    <property type="entry name" value="NTF2-like_dom_sf"/>
</dbReference>
<dbReference type="Proteomes" id="UP000033111">
    <property type="component" value="Chromosome"/>
</dbReference>
<evidence type="ECO:0008006" key="3">
    <source>
        <dbReference type="Google" id="ProtNLM"/>
    </source>
</evidence>
<dbReference type="GeneID" id="24860424"/>
<organism evidence="1 2">
    <name type="scientific">Methanosarcina siciliae T4/M</name>
    <dbReference type="NCBI Taxonomy" id="1434120"/>
    <lineage>
        <taxon>Archaea</taxon>
        <taxon>Methanobacteriati</taxon>
        <taxon>Methanobacteriota</taxon>
        <taxon>Stenosarchaea group</taxon>
        <taxon>Methanomicrobia</taxon>
        <taxon>Methanosarcinales</taxon>
        <taxon>Methanosarcinaceae</taxon>
        <taxon>Methanosarcina</taxon>
    </lineage>
</organism>
<dbReference type="PATRIC" id="fig|1434120.4.peg.2040"/>
<dbReference type="RefSeq" id="WP_048171624.1">
    <property type="nucleotide sequence ID" value="NZ_CP009506.1"/>
</dbReference>
<gene>
    <name evidence="1" type="ORF">MSSIT_1592</name>
</gene>
<keyword evidence="2" id="KW-1185">Reference proteome</keyword>
<dbReference type="KEGG" id="msw:MSSIT_1592"/>